<dbReference type="AlphaFoldDB" id="A0A557SWM5"/>
<dbReference type="EMBL" id="VOAH01000005">
    <property type="protein sequence ID" value="TVP41017.1"/>
    <property type="molecule type" value="Genomic_DNA"/>
</dbReference>
<dbReference type="RefSeq" id="WP_144729882.1">
    <property type="nucleotide sequence ID" value="NZ_ML675581.1"/>
</dbReference>
<proteinExistence type="predicted"/>
<comment type="caution">
    <text evidence="1">The sequence shown here is derived from an EMBL/GenBank/DDBJ whole genome shotgun (WGS) entry which is preliminary data.</text>
</comment>
<name>A0A557SWM5_9ARCH</name>
<dbReference type="OrthoDB" id="8852at2157"/>
<organism evidence="1 2">
    <name type="scientific">Candidatus Nitrosocosmicus arcticus</name>
    <dbReference type="NCBI Taxonomy" id="2035267"/>
    <lineage>
        <taxon>Archaea</taxon>
        <taxon>Nitrososphaerota</taxon>
        <taxon>Nitrososphaeria</taxon>
        <taxon>Nitrososphaerales</taxon>
        <taxon>Nitrososphaeraceae</taxon>
        <taxon>Candidatus Nitrosocosmicus</taxon>
    </lineage>
</organism>
<dbReference type="Proteomes" id="UP000315289">
    <property type="component" value="Unassembled WGS sequence"/>
</dbReference>
<evidence type="ECO:0000313" key="2">
    <source>
        <dbReference type="Proteomes" id="UP000315289"/>
    </source>
</evidence>
<evidence type="ECO:0000313" key="1">
    <source>
        <dbReference type="EMBL" id="TVP41017.1"/>
    </source>
</evidence>
<gene>
    <name evidence="1" type="ORF">NARC_50198</name>
</gene>
<reference evidence="1 2" key="1">
    <citation type="journal article" date="2019" name="Front. Microbiol.">
        <title>Ammonia Oxidation by the Arctic Terrestrial Thaumarchaeote Candidatus Nitrosocosmicus arcticus Is Stimulated by Increasing Temperatures.</title>
        <authorList>
            <person name="Alves R.J.E."/>
            <person name="Kerou M."/>
            <person name="Zappe A."/>
            <person name="Bittner R."/>
            <person name="Abby S.S."/>
            <person name="Schmidt H.A."/>
            <person name="Pfeifer K."/>
            <person name="Schleper C."/>
        </authorList>
    </citation>
    <scope>NUCLEOTIDE SEQUENCE [LARGE SCALE GENOMIC DNA]</scope>
    <source>
        <strain evidence="1 2">Kfb</strain>
    </source>
</reference>
<sequence length="118" mass="13525">MGFGKYGNIGRSVLNRESSIRFVTIFDTRNESIVFSEHQPGATNLLSKEESQESLQLAINAWKTRSKLAPKIGNGKYVLAEYEKIKRITMPLDNDHLLYITTEVECDVFDLINKIRKM</sequence>
<keyword evidence="2" id="KW-1185">Reference proteome</keyword>
<accession>A0A557SWM5</accession>
<protein>
    <submittedName>
        <fullName evidence="1">Uncharacterized protein</fullName>
    </submittedName>
</protein>